<dbReference type="InterPro" id="IPR050468">
    <property type="entry name" value="Cuticle_Struct_Prot"/>
</dbReference>
<dbReference type="PANTHER" id="PTHR10380">
    <property type="entry name" value="CUTICLE PROTEIN"/>
    <property type="match status" value="1"/>
</dbReference>
<dbReference type="InterPro" id="IPR031311">
    <property type="entry name" value="CHIT_BIND_RR_consensus"/>
</dbReference>
<gene>
    <name evidence="3" type="primary">CUD2_1</name>
    <name evidence="3" type="ORF">g.62481</name>
</gene>
<dbReference type="InterPro" id="IPR000618">
    <property type="entry name" value="Insect_cuticle"/>
</dbReference>
<evidence type="ECO:0000313" key="3">
    <source>
        <dbReference type="EMBL" id="JAQ00812.1"/>
    </source>
</evidence>
<dbReference type="PROSITE" id="PS51155">
    <property type="entry name" value="CHIT_BIND_RR_2"/>
    <property type="match status" value="1"/>
</dbReference>
<keyword evidence="1 2" id="KW-0193">Cuticle</keyword>
<dbReference type="AlphaFoldDB" id="A0A146L0M8"/>
<dbReference type="GO" id="GO:0008010">
    <property type="term" value="F:structural constituent of chitin-based larval cuticle"/>
    <property type="evidence" value="ECO:0007669"/>
    <property type="project" value="TreeGrafter"/>
</dbReference>
<sequence>MVTGGGGFGVPSRVVVYKDISAGDGGSPAHLTINAIMLKTKLFSCAVVALLASATARPQGDPAATTPIAIIKYENPGVNYDGSYKWNYETANEIVAQEEGFVQNFGQGEDKEIQTAVGSYSYTAPDGVRITVTYRADENGFVAQGDHLPTPPPVPAAIQRALDFIAKMAQVSQNSAKR</sequence>
<protein>
    <submittedName>
        <fullName evidence="3">Endocuticle structural glycoprotein SgAbd-2</fullName>
    </submittedName>
</protein>
<evidence type="ECO:0000256" key="1">
    <source>
        <dbReference type="ARBA" id="ARBA00022460"/>
    </source>
</evidence>
<dbReference type="PANTHER" id="PTHR10380:SF173">
    <property type="entry name" value="CUTICULAR PROTEIN 47EF, ISOFORM C-RELATED"/>
    <property type="match status" value="1"/>
</dbReference>
<dbReference type="PROSITE" id="PS00233">
    <property type="entry name" value="CHIT_BIND_RR_1"/>
    <property type="match status" value="1"/>
</dbReference>
<evidence type="ECO:0000256" key="2">
    <source>
        <dbReference type="PROSITE-ProRule" id="PRU00497"/>
    </source>
</evidence>
<proteinExistence type="predicted"/>
<dbReference type="Pfam" id="PF00379">
    <property type="entry name" value="Chitin_bind_4"/>
    <property type="match status" value="1"/>
</dbReference>
<accession>A0A146L0M8</accession>
<organism evidence="3">
    <name type="scientific">Lygus hesperus</name>
    <name type="common">Western plant bug</name>
    <dbReference type="NCBI Taxonomy" id="30085"/>
    <lineage>
        <taxon>Eukaryota</taxon>
        <taxon>Metazoa</taxon>
        <taxon>Ecdysozoa</taxon>
        <taxon>Arthropoda</taxon>
        <taxon>Hexapoda</taxon>
        <taxon>Insecta</taxon>
        <taxon>Pterygota</taxon>
        <taxon>Neoptera</taxon>
        <taxon>Paraneoptera</taxon>
        <taxon>Hemiptera</taxon>
        <taxon>Heteroptera</taxon>
        <taxon>Panheteroptera</taxon>
        <taxon>Cimicomorpha</taxon>
        <taxon>Miridae</taxon>
        <taxon>Mirini</taxon>
        <taxon>Lygus</taxon>
    </lineage>
</organism>
<dbReference type="GO" id="GO:0062129">
    <property type="term" value="C:chitin-based extracellular matrix"/>
    <property type="evidence" value="ECO:0007669"/>
    <property type="project" value="TreeGrafter"/>
</dbReference>
<dbReference type="PRINTS" id="PR00947">
    <property type="entry name" value="CUTICLE"/>
</dbReference>
<name>A0A146L0M8_LYGHE</name>
<reference evidence="3" key="1">
    <citation type="journal article" date="2016" name="Gigascience">
        <title>De novo construction of an expanded transcriptome assembly for the western tarnished plant bug, Lygus hesperus.</title>
        <authorList>
            <person name="Tassone E.E."/>
            <person name="Geib S.M."/>
            <person name="Hall B."/>
            <person name="Fabrick J.A."/>
            <person name="Brent C.S."/>
            <person name="Hull J.J."/>
        </authorList>
    </citation>
    <scope>NUCLEOTIDE SEQUENCE</scope>
</reference>
<dbReference type="EMBL" id="GDHC01017817">
    <property type="protein sequence ID" value="JAQ00812.1"/>
    <property type="molecule type" value="Transcribed_RNA"/>
</dbReference>